<proteinExistence type="predicted"/>
<dbReference type="EMBL" id="JAHWGI010001434">
    <property type="protein sequence ID" value="KAK3932251.1"/>
    <property type="molecule type" value="Genomic_DNA"/>
</dbReference>
<dbReference type="Proteomes" id="UP001219518">
    <property type="component" value="Unassembled WGS sequence"/>
</dbReference>
<evidence type="ECO:0000313" key="3">
    <source>
        <dbReference type="Proteomes" id="UP001219518"/>
    </source>
</evidence>
<name>A0AAE1I2G8_9NEOP</name>
<reference evidence="2" key="1">
    <citation type="submission" date="2021-07" db="EMBL/GenBank/DDBJ databases">
        <authorList>
            <person name="Catto M.A."/>
            <person name="Jacobson A."/>
            <person name="Kennedy G."/>
            <person name="Labadie P."/>
            <person name="Hunt B.G."/>
            <person name="Srinivasan R."/>
        </authorList>
    </citation>
    <scope>NUCLEOTIDE SEQUENCE</scope>
    <source>
        <strain evidence="2">PL_HMW_Pooled</strain>
        <tissue evidence="2">Head</tissue>
    </source>
</reference>
<dbReference type="AlphaFoldDB" id="A0AAE1I2G8"/>
<sequence>AFAYTDDEMDQISHQIELCLRDLPKITGSFATQIKDACAMEASVQLWSGAAEEDLVPTVMDCVNGFSVVSSAQAADAETCLKDRLSRPLDQSIDYTPDQQQEILNRISKCLQMVPTYPVGRQPREVCFDRAVWDLRNGPWKEDLEDMTVTCLRNAEFNVSDDVVAEAKACLRKELDADV</sequence>
<evidence type="ECO:0000313" key="2">
    <source>
        <dbReference type="EMBL" id="KAK3932252.1"/>
    </source>
</evidence>
<accession>A0AAE1I2G8</accession>
<feature type="non-terminal residue" evidence="2">
    <location>
        <position position="1"/>
    </location>
</feature>
<protein>
    <submittedName>
        <fullName evidence="2">Mannonate dehydratase 1</fullName>
    </submittedName>
</protein>
<gene>
    <name evidence="1" type="ORF">KUF71_011579</name>
    <name evidence="2" type="ORF">KUF71_011580</name>
</gene>
<keyword evidence="3" id="KW-1185">Reference proteome</keyword>
<dbReference type="EMBL" id="JAHWGI010001434">
    <property type="protein sequence ID" value="KAK3932252.1"/>
    <property type="molecule type" value="Genomic_DNA"/>
</dbReference>
<organism evidence="2 3">
    <name type="scientific">Frankliniella fusca</name>
    <dbReference type="NCBI Taxonomy" id="407009"/>
    <lineage>
        <taxon>Eukaryota</taxon>
        <taxon>Metazoa</taxon>
        <taxon>Ecdysozoa</taxon>
        <taxon>Arthropoda</taxon>
        <taxon>Hexapoda</taxon>
        <taxon>Insecta</taxon>
        <taxon>Pterygota</taxon>
        <taxon>Neoptera</taxon>
        <taxon>Paraneoptera</taxon>
        <taxon>Thysanoptera</taxon>
        <taxon>Terebrantia</taxon>
        <taxon>Thripoidea</taxon>
        <taxon>Thripidae</taxon>
        <taxon>Frankliniella</taxon>
    </lineage>
</organism>
<reference evidence="2" key="2">
    <citation type="journal article" date="2023" name="BMC Genomics">
        <title>Pest status, molecular evolution, and epigenetic factors derived from the genome assembly of Frankliniella fusca, a thysanopteran phytovirus vector.</title>
        <authorList>
            <person name="Catto M.A."/>
            <person name="Labadie P.E."/>
            <person name="Jacobson A.L."/>
            <person name="Kennedy G.G."/>
            <person name="Srinivasan R."/>
            <person name="Hunt B.G."/>
        </authorList>
    </citation>
    <scope>NUCLEOTIDE SEQUENCE</scope>
    <source>
        <strain evidence="2">PL_HMW_Pooled</strain>
    </source>
</reference>
<evidence type="ECO:0000313" key="1">
    <source>
        <dbReference type="EMBL" id="KAK3932251.1"/>
    </source>
</evidence>
<comment type="caution">
    <text evidence="2">The sequence shown here is derived from an EMBL/GenBank/DDBJ whole genome shotgun (WGS) entry which is preliminary data.</text>
</comment>